<feature type="transmembrane region" description="Helical" evidence="8">
    <location>
        <begin position="125"/>
        <end position="150"/>
    </location>
</feature>
<dbReference type="Proteomes" id="UP000652761">
    <property type="component" value="Unassembled WGS sequence"/>
</dbReference>
<dbReference type="GO" id="GO:0005385">
    <property type="term" value="F:zinc ion transmembrane transporter activity"/>
    <property type="evidence" value="ECO:0007669"/>
    <property type="project" value="InterPro"/>
</dbReference>
<evidence type="ECO:0000256" key="2">
    <source>
        <dbReference type="ARBA" id="ARBA00006939"/>
    </source>
</evidence>
<evidence type="ECO:0000256" key="7">
    <source>
        <dbReference type="ARBA" id="ARBA00023136"/>
    </source>
</evidence>
<keyword evidence="7 8" id="KW-0472">Membrane</keyword>
<dbReference type="Pfam" id="PF02535">
    <property type="entry name" value="Zip"/>
    <property type="match status" value="1"/>
</dbReference>
<dbReference type="InterPro" id="IPR003689">
    <property type="entry name" value="ZIP"/>
</dbReference>
<dbReference type="OrthoDB" id="448280at2759"/>
<evidence type="ECO:0000256" key="9">
    <source>
        <dbReference type="SAM" id="SignalP"/>
    </source>
</evidence>
<comment type="caution">
    <text evidence="10">The sequence shown here is derived from an EMBL/GenBank/DDBJ whole genome shotgun (WGS) entry which is preliminary data.</text>
</comment>
<keyword evidence="9" id="KW-0732">Signal</keyword>
<evidence type="ECO:0000256" key="1">
    <source>
        <dbReference type="ARBA" id="ARBA00004141"/>
    </source>
</evidence>
<keyword evidence="3 8" id="KW-0813">Transport</keyword>
<reference evidence="10" key="1">
    <citation type="submission" date="2017-07" db="EMBL/GenBank/DDBJ databases">
        <title>Taro Niue Genome Assembly and Annotation.</title>
        <authorList>
            <person name="Atibalentja N."/>
            <person name="Keating K."/>
            <person name="Fields C.J."/>
        </authorList>
    </citation>
    <scope>NUCLEOTIDE SEQUENCE</scope>
    <source>
        <strain evidence="10">Niue_2</strain>
        <tissue evidence="10">Leaf</tissue>
    </source>
</reference>
<proteinExistence type="inferred from homology"/>
<keyword evidence="5 8" id="KW-1133">Transmembrane helix</keyword>
<protein>
    <submittedName>
        <fullName evidence="10">Uncharacterized protein</fullName>
    </submittedName>
</protein>
<dbReference type="NCBIfam" id="TIGR00820">
    <property type="entry name" value="zip"/>
    <property type="match status" value="1"/>
</dbReference>
<comment type="subcellular location">
    <subcellularLocation>
        <location evidence="1 8">Membrane</location>
        <topology evidence="1 8">Multi-pass membrane protein</topology>
    </subcellularLocation>
</comment>
<dbReference type="InterPro" id="IPR004698">
    <property type="entry name" value="Zn/Fe_permease_fun/pln"/>
</dbReference>
<evidence type="ECO:0000256" key="6">
    <source>
        <dbReference type="ARBA" id="ARBA00023065"/>
    </source>
</evidence>
<evidence type="ECO:0000313" key="11">
    <source>
        <dbReference type="Proteomes" id="UP000652761"/>
    </source>
</evidence>
<accession>A0A843VGP2</accession>
<feature type="transmembrane region" description="Helical" evidence="8">
    <location>
        <begin position="318"/>
        <end position="338"/>
    </location>
</feature>
<name>A0A843VGP2_COLES</name>
<feature type="transmembrane region" description="Helical" evidence="8">
    <location>
        <begin position="350"/>
        <end position="369"/>
    </location>
</feature>
<evidence type="ECO:0000256" key="5">
    <source>
        <dbReference type="ARBA" id="ARBA00022989"/>
    </source>
</evidence>
<feature type="transmembrane region" description="Helical" evidence="8">
    <location>
        <begin position="248"/>
        <end position="270"/>
    </location>
</feature>
<feature type="transmembrane region" description="Helical" evidence="8">
    <location>
        <begin position="220"/>
        <end position="242"/>
    </location>
</feature>
<feature type="transmembrane region" description="Helical" evidence="8">
    <location>
        <begin position="277"/>
        <end position="298"/>
    </location>
</feature>
<feature type="transmembrane region" description="Helical" evidence="8">
    <location>
        <begin position="84"/>
        <end position="105"/>
    </location>
</feature>
<keyword evidence="11" id="KW-1185">Reference proteome</keyword>
<dbReference type="EMBL" id="NMUH01001659">
    <property type="protein sequence ID" value="MQL94306.1"/>
    <property type="molecule type" value="Genomic_DNA"/>
</dbReference>
<sequence>MAVSRKLRPCVSLQLLFLCFLLSLPAAAFAECECSGKDDEGADKKAALKLKYVGIAAILFSGVMGILTPILGRRWPALRPERDAFFVIKAFAAGVILATGMIHILPDAFERLTSPCLPESPWQDFPFAGFVAMMSALVTLMIDTCATGYYQRAHFGRARPVDDGEGKDEEAAPGAGGSHADHMHLHTNVADGHAHGAMLSPLNDQRSLPEHIRHRVVSQVLELGIVVHSVIIGISVGASVYPSTIRPLIGALCFHQFFEGIGLGGCIVQARFKARATFLMALFFSLTTPVGIAVGIAISSRYDENSTTALMVEGLLDSASAGILIYMALVDLLATDFMSPRMQSNGRLQLVAYIALLLGAGFMSVIAKWA</sequence>
<comment type="similarity">
    <text evidence="2 8">Belongs to the ZIP transporter (TC 2.A.5) family.</text>
</comment>
<keyword evidence="4 8" id="KW-0812">Transmembrane</keyword>
<feature type="chain" id="PRO_5032277898" evidence="9">
    <location>
        <begin position="31"/>
        <end position="370"/>
    </location>
</feature>
<evidence type="ECO:0000256" key="3">
    <source>
        <dbReference type="ARBA" id="ARBA00022448"/>
    </source>
</evidence>
<evidence type="ECO:0000256" key="8">
    <source>
        <dbReference type="RuleBase" id="RU362088"/>
    </source>
</evidence>
<gene>
    <name evidence="10" type="ORF">Taro_026962</name>
</gene>
<dbReference type="PANTHER" id="PTHR11040">
    <property type="entry name" value="ZINC/IRON TRANSPORTER"/>
    <property type="match status" value="1"/>
</dbReference>
<dbReference type="AlphaFoldDB" id="A0A843VGP2"/>
<dbReference type="PANTHER" id="PTHR11040:SF181">
    <property type="entry name" value="ZINC TRANSPORTER 1"/>
    <property type="match status" value="1"/>
</dbReference>
<dbReference type="GO" id="GO:0005886">
    <property type="term" value="C:plasma membrane"/>
    <property type="evidence" value="ECO:0007669"/>
    <property type="project" value="TreeGrafter"/>
</dbReference>
<organism evidence="10 11">
    <name type="scientific">Colocasia esculenta</name>
    <name type="common">Wild taro</name>
    <name type="synonym">Arum esculentum</name>
    <dbReference type="NCBI Taxonomy" id="4460"/>
    <lineage>
        <taxon>Eukaryota</taxon>
        <taxon>Viridiplantae</taxon>
        <taxon>Streptophyta</taxon>
        <taxon>Embryophyta</taxon>
        <taxon>Tracheophyta</taxon>
        <taxon>Spermatophyta</taxon>
        <taxon>Magnoliopsida</taxon>
        <taxon>Liliopsida</taxon>
        <taxon>Araceae</taxon>
        <taxon>Aroideae</taxon>
        <taxon>Colocasieae</taxon>
        <taxon>Colocasia</taxon>
    </lineage>
</organism>
<feature type="signal peptide" evidence="9">
    <location>
        <begin position="1"/>
        <end position="30"/>
    </location>
</feature>
<evidence type="ECO:0000256" key="4">
    <source>
        <dbReference type="ARBA" id="ARBA00022692"/>
    </source>
</evidence>
<keyword evidence="6 8" id="KW-0406">Ion transport</keyword>
<feature type="transmembrane region" description="Helical" evidence="8">
    <location>
        <begin position="54"/>
        <end position="72"/>
    </location>
</feature>
<evidence type="ECO:0000313" key="10">
    <source>
        <dbReference type="EMBL" id="MQL94306.1"/>
    </source>
</evidence>